<dbReference type="CDD" id="cd14688">
    <property type="entry name" value="bZIP_YAP"/>
    <property type="match status" value="1"/>
</dbReference>
<evidence type="ECO:0008006" key="4">
    <source>
        <dbReference type="Google" id="ProtNLM"/>
    </source>
</evidence>
<reference evidence="2" key="1">
    <citation type="journal article" date="2020" name="Stud. Mycol.">
        <title>101 Dothideomycetes genomes: a test case for predicting lifestyles and emergence of pathogens.</title>
        <authorList>
            <person name="Haridas S."/>
            <person name="Albert R."/>
            <person name="Binder M."/>
            <person name="Bloem J."/>
            <person name="Labutti K."/>
            <person name="Salamov A."/>
            <person name="Andreopoulos B."/>
            <person name="Baker S."/>
            <person name="Barry K."/>
            <person name="Bills G."/>
            <person name="Bluhm B."/>
            <person name="Cannon C."/>
            <person name="Castanera R."/>
            <person name="Culley D."/>
            <person name="Daum C."/>
            <person name="Ezra D."/>
            <person name="Gonzalez J."/>
            <person name="Henrissat B."/>
            <person name="Kuo A."/>
            <person name="Liang C."/>
            <person name="Lipzen A."/>
            <person name="Lutzoni F."/>
            <person name="Magnuson J."/>
            <person name="Mondo S."/>
            <person name="Nolan M."/>
            <person name="Ohm R."/>
            <person name="Pangilinan J."/>
            <person name="Park H.-J."/>
            <person name="Ramirez L."/>
            <person name="Alfaro M."/>
            <person name="Sun H."/>
            <person name="Tritt A."/>
            <person name="Yoshinaga Y."/>
            <person name="Zwiers L.-H."/>
            <person name="Turgeon B."/>
            <person name="Goodwin S."/>
            <person name="Spatafora J."/>
            <person name="Crous P."/>
            <person name="Grigoriev I."/>
        </authorList>
    </citation>
    <scope>NUCLEOTIDE SEQUENCE</scope>
    <source>
        <strain evidence="2">CBS 110217</strain>
    </source>
</reference>
<dbReference type="Proteomes" id="UP000799777">
    <property type="component" value="Unassembled WGS sequence"/>
</dbReference>
<evidence type="ECO:0000313" key="2">
    <source>
        <dbReference type="EMBL" id="KAF2032493.1"/>
    </source>
</evidence>
<gene>
    <name evidence="2" type="ORF">EK21DRAFT_109871</name>
</gene>
<dbReference type="OrthoDB" id="4505928at2759"/>
<sequence length="277" mass="30620">MSDLRMSQKAQNLARIRDNQRRSRARRKEYLQELEAKIRSCEQVGIEASSEIQSAARKVLDENRKLRSLLYERGVSEPEVVVALGGPADRSYEQISVAPALNAMLDRRITCNTLSSTSSPAPSHTRATSLPRHMPSAPTITIPVQRSTALSCCDSPSPSSIVSSMGTPPPVTYSAPFYPTAMTPSAPEIKSEDARYGYSYDQSYNQSWHYSNEYSMVSDPNTFYNASSCVDAANIIRTMRADVGSEVDASMPCHTPDQDYYMNNNVGFGYSHPHGTI</sequence>
<dbReference type="AlphaFoldDB" id="A0A9P4LNX9"/>
<dbReference type="PANTHER" id="PTHR42070:SF1">
    <property type="entry name" value="FILAMENT ASSOCIATED PROTEIN, PUTATIVE (AFU_ORTHOLOGUE AFUA_8G06630)-RELATED"/>
    <property type="match status" value="1"/>
</dbReference>
<feature type="compositionally biased region" description="Polar residues" evidence="1">
    <location>
        <begin position="113"/>
        <end position="128"/>
    </location>
</feature>
<proteinExistence type="predicted"/>
<comment type="caution">
    <text evidence="2">The sequence shown here is derived from an EMBL/GenBank/DDBJ whole genome shotgun (WGS) entry which is preliminary data.</text>
</comment>
<feature type="region of interest" description="Disordered" evidence="1">
    <location>
        <begin position="113"/>
        <end position="136"/>
    </location>
</feature>
<dbReference type="EMBL" id="ML978172">
    <property type="protein sequence ID" value="KAF2032493.1"/>
    <property type="molecule type" value="Genomic_DNA"/>
</dbReference>
<feature type="region of interest" description="Disordered" evidence="1">
    <location>
        <begin position="1"/>
        <end position="24"/>
    </location>
</feature>
<evidence type="ECO:0000256" key="1">
    <source>
        <dbReference type="SAM" id="MobiDB-lite"/>
    </source>
</evidence>
<dbReference type="PANTHER" id="PTHR42070">
    <property type="entry name" value="FILAMENT ASSOCIATED PROTEIN, PUTATIVE (AFU_ORTHOLOGUE AFUA_8G06630)-RELATED"/>
    <property type="match status" value="1"/>
</dbReference>
<protein>
    <recommendedName>
        <fullName evidence="4">BZIP domain-containing protein</fullName>
    </recommendedName>
</protein>
<keyword evidence="3" id="KW-1185">Reference proteome</keyword>
<evidence type="ECO:0000313" key="3">
    <source>
        <dbReference type="Proteomes" id="UP000799777"/>
    </source>
</evidence>
<accession>A0A9P4LNX9</accession>
<organism evidence="2 3">
    <name type="scientific">Setomelanomma holmii</name>
    <dbReference type="NCBI Taxonomy" id="210430"/>
    <lineage>
        <taxon>Eukaryota</taxon>
        <taxon>Fungi</taxon>
        <taxon>Dikarya</taxon>
        <taxon>Ascomycota</taxon>
        <taxon>Pezizomycotina</taxon>
        <taxon>Dothideomycetes</taxon>
        <taxon>Pleosporomycetidae</taxon>
        <taxon>Pleosporales</taxon>
        <taxon>Pleosporineae</taxon>
        <taxon>Phaeosphaeriaceae</taxon>
        <taxon>Setomelanomma</taxon>
    </lineage>
</organism>
<name>A0A9P4LNX9_9PLEO</name>